<evidence type="ECO:0000313" key="1">
    <source>
        <dbReference type="EMBL" id="CAG8806877.1"/>
    </source>
</evidence>
<dbReference type="EMBL" id="CAJVPY010041798">
    <property type="protein sequence ID" value="CAG8806877.1"/>
    <property type="molecule type" value="Genomic_DNA"/>
</dbReference>
<gene>
    <name evidence="1" type="ORF">DERYTH_LOCUS24557</name>
</gene>
<name>A0A9N9K215_9GLOM</name>
<keyword evidence="2" id="KW-1185">Reference proteome</keyword>
<dbReference type="OrthoDB" id="10485575at2759"/>
<dbReference type="Proteomes" id="UP000789405">
    <property type="component" value="Unassembled WGS sequence"/>
</dbReference>
<protein>
    <submittedName>
        <fullName evidence="1">21272_t:CDS:1</fullName>
    </submittedName>
</protein>
<sequence length="46" mass="5305">FAKEKLMVIHYLEQSKSICGTARKKKANFPELEEGLAAWIKKLEIN</sequence>
<feature type="non-terminal residue" evidence="1">
    <location>
        <position position="1"/>
    </location>
</feature>
<accession>A0A9N9K215</accession>
<proteinExistence type="predicted"/>
<comment type="caution">
    <text evidence="1">The sequence shown here is derived from an EMBL/GenBank/DDBJ whole genome shotgun (WGS) entry which is preliminary data.</text>
</comment>
<feature type="non-terminal residue" evidence="1">
    <location>
        <position position="46"/>
    </location>
</feature>
<organism evidence="1 2">
    <name type="scientific">Dentiscutata erythropus</name>
    <dbReference type="NCBI Taxonomy" id="1348616"/>
    <lineage>
        <taxon>Eukaryota</taxon>
        <taxon>Fungi</taxon>
        <taxon>Fungi incertae sedis</taxon>
        <taxon>Mucoromycota</taxon>
        <taxon>Glomeromycotina</taxon>
        <taxon>Glomeromycetes</taxon>
        <taxon>Diversisporales</taxon>
        <taxon>Gigasporaceae</taxon>
        <taxon>Dentiscutata</taxon>
    </lineage>
</organism>
<evidence type="ECO:0000313" key="2">
    <source>
        <dbReference type="Proteomes" id="UP000789405"/>
    </source>
</evidence>
<reference evidence="1" key="1">
    <citation type="submission" date="2021-06" db="EMBL/GenBank/DDBJ databases">
        <authorList>
            <person name="Kallberg Y."/>
            <person name="Tangrot J."/>
            <person name="Rosling A."/>
        </authorList>
    </citation>
    <scope>NUCLEOTIDE SEQUENCE</scope>
    <source>
        <strain evidence="1">MA453B</strain>
    </source>
</reference>
<dbReference type="AlphaFoldDB" id="A0A9N9K215"/>